<evidence type="ECO:0000256" key="2">
    <source>
        <dbReference type="ARBA" id="ARBA00004921"/>
    </source>
</evidence>
<evidence type="ECO:0000313" key="4">
    <source>
        <dbReference type="Proteomes" id="UP000004994"/>
    </source>
</evidence>
<dbReference type="Pfam" id="PF06026">
    <property type="entry name" value="Rib_5-P_isom_A"/>
    <property type="match status" value="1"/>
</dbReference>
<dbReference type="GO" id="GO:0004751">
    <property type="term" value="F:ribose-5-phosphate isomerase activity"/>
    <property type="evidence" value="ECO:0007669"/>
    <property type="project" value="UniProtKB-EC"/>
</dbReference>
<accession>A0A3Q7G0C8</accession>
<sequence length="153" mass="17467">MVLGIETGSTTSSVLAKLGVIWQTYEHYIHAVDEVDPNLNIFEVKEELFYERRLWMRRMIISLLWSMIRSLFQELFKEEGVDANLTLDGNGKPYVAYYSNYIIDLYIRTPIRDYAAPGKDIASFKGVVDHGLFLDIPTVIIIAGKEGVSVKCK</sequence>
<keyword evidence="4" id="KW-1185">Reference proteome</keyword>
<dbReference type="Gramene" id="Solyc04g047740.2.1">
    <property type="protein sequence ID" value="Solyc04g047740.2.1"/>
    <property type="gene ID" value="Solyc04g047740.2"/>
</dbReference>
<protein>
    <recommendedName>
        <fullName evidence="5">Ribose-5-phosphate isomerase</fullName>
    </recommendedName>
</protein>
<evidence type="ECO:0008006" key="5">
    <source>
        <dbReference type="Google" id="ProtNLM"/>
    </source>
</evidence>
<evidence type="ECO:0000313" key="3">
    <source>
        <dbReference type="EnsemblPlants" id="Solyc04g047740.2.1"/>
    </source>
</evidence>
<dbReference type="AlphaFoldDB" id="A0A3Q7G0C8"/>
<evidence type="ECO:0000256" key="1">
    <source>
        <dbReference type="ARBA" id="ARBA00001713"/>
    </source>
</evidence>
<reference evidence="3" key="2">
    <citation type="submission" date="2019-01" db="UniProtKB">
        <authorList>
            <consortium name="EnsemblPlants"/>
        </authorList>
    </citation>
    <scope>IDENTIFICATION</scope>
    <source>
        <strain evidence="3">cv. Heinz 1706</strain>
    </source>
</reference>
<comment type="catalytic activity">
    <reaction evidence="1">
        <text>aldehydo-D-ribose 5-phosphate = D-ribulose 5-phosphate</text>
        <dbReference type="Rhea" id="RHEA:14657"/>
        <dbReference type="ChEBI" id="CHEBI:58121"/>
        <dbReference type="ChEBI" id="CHEBI:58273"/>
        <dbReference type="EC" id="5.3.1.6"/>
    </reaction>
</comment>
<name>A0A3Q7G0C8_SOLLC</name>
<dbReference type="Proteomes" id="UP000004994">
    <property type="component" value="Chromosome 4"/>
</dbReference>
<dbReference type="EnsemblPlants" id="Solyc04g047740.2.1">
    <property type="protein sequence ID" value="Solyc04g047740.2.1"/>
    <property type="gene ID" value="Solyc04g047740.2"/>
</dbReference>
<comment type="pathway">
    <text evidence="2">Carbohydrate degradation.</text>
</comment>
<dbReference type="Gene3D" id="3.30.70.260">
    <property type="match status" value="1"/>
</dbReference>
<dbReference type="PaxDb" id="4081-Solyc04g047740.1.1"/>
<organism evidence="3">
    <name type="scientific">Solanum lycopersicum</name>
    <name type="common">Tomato</name>
    <name type="synonym">Lycopersicon esculentum</name>
    <dbReference type="NCBI Taxonomy" id="4081"/>
    <lineage>
        <taxon>Eukaryota</taxon>
        <taxon>Viridiplantae</taxon>
        <taxon>Streptophyta</taxon>
        <taxon>Embryophyta</taxon>
        <taxon>Tracheophyta</taxon>
        <taxon>Spermatophyta</taxon>
        <taxon>Magnoliopsida</taxon>
        <taxon>eudicotyledons</taxon>
        <taxon>Gunneridae</taxon>
        <taxon>Pentapetalae</taxon>
        <taxon>asterids</taxon>
        <taxon>lamiids</taxon>
        <taxon>Solanales</taxon>
        <taxon>Solanaceae</taxon>
        <taxon>Solanoideae</taxon>
        <taxon>Solaneae</taxon>
        <taxon>Solanum</taxon>
        <taxon>Solanum subgen. Lycopersicon</taxon>
    </lineage>
</organism>
<dbReference type="GO" id="GO:0009052">
    <property type="term" value="P:pentose-phosphate shunt, non-oxidative branch"/>
    <property type="evidence" value="ECO:0007669"/>
    <property type="project" value="InterPro"/>
</dbReference>
<dbReference type="SUPFAM" id="SSF75445">
    <property type="entry name" value="D-ribose-5-phosphate isomerase (RpiA), lid domain"/>
    <property type="match status" value="1"/>
</dbReference>
<dbReference type="InterPro" id="IPR004788">
    <property type="entry name" value="Ribose5P_isomerase_type_A"/>
</dbReference>
<dbReference type="STRING" id="4081.A0A3Q7G0C8"/>
<dbReference type="PANTHER" id="PTHR43748:SF3">
    <property type="entry name" value="RIBOSE-5-PHOSPHATE ISOMERASE 3, CHLOROPLASTIC-RELATED"/>
    <property type="match status" value="1"/>
</dbReference>
<dbReference type="SMR" id="A0A3Q7G0C8"/>
<proteinExistence type="predicted"/>
<dbReference type="InterPro" id="IPR050262">
    <property type="entry name" value="Ribose-5P_isomerase"/>
</dbReference>
<dbReference type="PANTHER" id="PTHR43748">
    <property type="entry name" value="RIBOSE-5-PHOSPHATE ISOMERASE 3, CHLOROPLASTIC-RELATED"/>
    <property type="match status" value="1"/>
</dbReference>
<dbReference type="InParanoid" id="A0A3Q7G0C8"/>
<reference evidence="3" key="1">
    <citation type="journal article" date="2012" name="Nature">
        <title>The tomato genome sequence provides insights into fleshy fruit evolution.</title>
        <authorList>
            <consortium name="Tomato Genome Consortium"/>
        </authorList>
    </citation>
    <scope>NUCLEOTIDE SEQUENCE [LARGE SCALE GENOMIC DNA]</scope>
    <source>
        <strain evidence="3">cv. Heinz 1706</strain>
    </source>
</reference>